<dbReference type="InterPro" id="IPR024603">
    <property type="entry name" value="COG_complex_COG2_C"/>
</dbReference>
<dbReference type="Proteomes" id="UP000292957">
    <property type="component" value="Unassembled WGS sequence"/>
</dbReference>
<feature type="region of interest" description="Disordered" evidence="1">
    <location>
        <begin position="1"/>
        <end position="25"/>
    </location>
</feature>
<reference evidence="3" key="1">
    <citation type="submission" date="2019-01" db="EMBL/GenBank/DDBJ databases">
        <title>Draft genome sequences of three monokaryotic isolates of the white-rot basidiomycete fungus Dichomitus squalens.</title>
        <authorList>
            <consortium name="DOE Joint Genome Institute"/>
            <person name="Lopez S.C."/>
            <person name="Andreopoulos B."/>
            <person name="Pangilinan J."/>
            <person name="Lipzen A."/>
            <person name="Riley R."/>
            <person name="Ahrendt S."/>
            <person name="Ng V."/>
            <person name="Barry K."/>
            <person name="Daum C."/>
            <person name="Grigoriev I.V."/>
            <person name="Hilden K.S."/>
            <person name="Makela M.R."/>
            <person name="de Vries R.P."/>
        </authorList>
    </citation>
    <scope>NUCLEOTIDE SEQUENCE [LARGE SCALE GENOMIC DNA]</scope>
    <source>
        <strain evidence="3">OM18370.1</strain>
    </source>
</reference>
<protein>
    <recommendedName>
        <fullName evidence="2">COG complex component COG2 C-terminal domain-containing protein</fullName>
    </recommendedName>
</protein>
<evidence type="ECO:0000313" key="3">
    <source>
        <dbReference type="EMBL" id="TBU31115.1"/>
    </source>
</evidence>
<feature type="region of interest" description="Disordered" evidence="1">
    <location>
        <begin position="121"/>
        <end position="150"/>
    </location>
</feature>
<dbReference type="EMBL" id="ML143401">
    <property type="protein sequence ID" value="TBU31115.1"/>
    <property type="molecule type" value="Genomic_DNA"/>
</dbReference>
<feature type="compositionally biased region" description="Low complexity" evidence="1">
    <location>
        <begin position="127"/>
        <end position="143"/>
    </location>
</feature>
<proteinExistence type="predicted"/>
<name>A0A4Q9MTX3_9APHY</name>
<evidence type="ECO:0000259" key="2">
    <source>
        <dbReference type="Pfam" id="PF12022"/>
    </source>
</evidence>
<accession>A0A4Q9MTX3</accession>
<feature type="domain" description="COG complex component COG2 C-terminal" evidence="2">
    <location>
        <begin position="259"/>
        <end position="343"/>
    </location>
</feature>
<dbReference type="AlphaFoldDB" id="A0A4Q9MTX3"/>
<dbReference type="Pfam" id="PF12022">
    <property type="entry name" value="COG2_C"/>
    <property type="match status" value="1"/>
</dbReference>
<sequence>MFAKTLNSLVSGHGTPSKPTHHEKSKLYADVTECLRTRYTPVHLQPVNPILPHTPLYPAALRDRCCARRTTQDSVPAAAAPQTHTTFTAFASRQNPFDFALRADSHNSSTANLVHILDDADDRSRRSTTPFSTSSTGRRSGLPSEKRDGEEPGFEIMANVVWSEIGRAFASVTTTPVLNIDRLQILRRYYRTWLNKSLPPPKPTAKVAHVVAIERIGAVSAASPTTRSSKPVPTEGAPAEIIAADETLSQKFTSRRPLRRITLILSRSGCDALLPMRSIPSQFRASTKKTTSEPCYFVSLISKHTNAFGVETVDGPGAALKEVLLKPVAKDVFELVAQQYMDCLAVRQRGKKSKSYWTRSVGGRAPVRVMFSRGSFYDGDMMEGPETYLFCTSCMLTYVETKLGERNARMVCLEGLMGHEVGFV</sequence>
<gene>
    <name evidence="3" type="ORF">BD311DRAFT_804885</name>
</gene>
<organism evidence="3">
    <name type="scientific">Dichomitus squalens</name>
    <dbReference type="NCBI Taxonomy" id="114155"/>
    <lineage>
        <taxon>Eukaryota</taxon>
        <taxon>Fungi</taxon>
        <taxon>Dikarya</taxon>
        <taxon>Basidiomycota</taxon>
        <taxon>Agaricomycotina</taxon>
        <taxon>Agaricomycetes</taxon>
        <taxon>Polyporales</taxon>
        <taxon>Polyporaceae</taxon>
        <taxon>Dichomitus</taxon>
    </lineage>
</organism>
<dbReference type="OrthoDB" id="332281at2759"/>
<evidence type="ECO:0000256" key="1">
    <source>
        <dbReference type="SAM" id="MobiDB-lite"/>
    </source>
</evidence>
<feature type="compositionally biased region" description="Polar residues" evidence="1">
    <location>
        <begin position="1"/>
        <end position="10"/>
    </location>
</feature>